<organism evidence="1 2">
    <name type="scientific">Agrilutibacter niabensis</name>
    <dbReference type="NCBI Taxonomy" id="380628"/>
    <lineage>
        <taxon>Bacteria</taxon>
        <taxon>Pseudomonadati</taxon>
        <taxon>Pseudomonadota</taxon>
        <taxon>Gammaproteobacteria</taxon>
        <taxon>Lysobacterales</taxon>
        <taxon>Lysobacteraceae</taxon>
        <taxon>Agrilutibacter</taxon>
    </lineage>
</organism>
<dbReference type="RefSeq" id="WP_310055126.1">
    <property type="nucleotide sequence ID" value="NZ_JAVDVW010000002.1"/>
</dbReference>
<evidence type="ECO:0000313" key="1">
    <source>
        <dbReference type="EMBL" id="MDR7100396.1"/>
    </source>
</evidence>
<keyword evidence="2" id="KW-1185">Reference proteome</keyword>
<gene>
    <name evidence="1" type="ORF">J2X04_002777</name>
</gene>
<protein>
    <submittedName>
        <fullName evidence="1">NAD(P)-dependent dehydrogenase (Short-subunit alcohol dehydrogenase family)</fullName>
    </submittedName>
</protein>
<dbReference type="EMBL" id="JAVDVW010000002">
    <property type="protein sequence ID" value="MDR7100396.1"/>
    <property type="molecule type" value="Genomic_DNA"/>
</dbReference>
<name>A0ABU1VSC7_9GAMM</name>
<evidence type="ECO:0000313" key="2">
    <source>
        <dbReference type="Proteomes" id="UP001267878"/>
    </source>
</evidence>
<dbReference type="Proteomes" id="UP001267878">
    <property type="component" value="Unassembled WGS sequence"/>
</dbReference>
<proteinExistence type="predicted"/>
<accession>A0ABU1VSC7</accession>
<comment type="caution">
    <text evidence="1">The sequence shown here is derived from an EMBL/GenBank/DDBJ whole genome shotgun (WGS) entry which is preliminary data.</text>
</comment>
<sequence length="187" mass="20453">MTGLFGRWFQRRPPVEDRVWADTGASAAGLRRQVVQALAAGSAVLLVRTRTDRENLAHELAARAPLVGGDRFATDDLRRHLRTPAALGVACVDDLRDTGATTASGNPAPLQVHVLGRGPRRGDDRRLADLLDRWAPGVIVFHHSLDDALLRTHAGKLQPLLHKLGLRPDEAITSPFLTRAIERAQRP</sequence>
<reference evidence="1 2" key="1">
    <citation type="submission" date="2023-07" db="EMBL/GenBank/DDBJ databases">
        <title>Sorghum-associated microbial communities from plants grown in Nebraska, USA.</title>
        <authorList>
            <person name="Schachtman D."/>
        </authorList>
    </citation>
    <scope>NUCLEOTIDE SEQUENCE [LARGE SCALE GENOMIC DNA]</scope>
    <source>
        <strain evidence="1 2">BE187</strain>
    </source>
</reference>